<proteinExistence type="predicted"/>
<accession>A0A0A9FT48</accession>
<organism evidence="2">
    <name type="scientific">Arundo donax</name>
    <name type="common">Giant reed</name>
    <name type="synonym">Donax arundinaceus</name>
    <dbReference type="NCBI Taxonomy" id="35708"/>
    <lineage>
        <taxon>Eukaryota</taxon>
        <taxon>Viridiplantae</taxon>
        <taxon>Streptophyta</taxon>
        <taxon>Embryophyta</taxon>
        <taxon>Tracheophyta</taxon>
        <taxon>Spermatophyta</taxon>
        <taxon>Magnoliopsida</taxon>
        <taxon>Liliopsida</taxon>
        <taxon>Poales</taxon>
        <taxon>Poaceae</taxon>
        <taxon>PACMAD clade</taxon>
        <taxon>Arundinoideae</taxon>
        <taxon>Arundineae</taxon>
        <taxon>Arundo</taxon>
    </lineage>
</organism>
<keyword evidence="1" id="KW-0812">Transmembrane</keyword>
<evidence type="ECO:0000313" key="2">
    <source>
        <dbReference type="EMBL" id="JAE13486.1"/>
    </source>
</evidence>
<dbReference type="EMBL" id="GBRH01184410">
    <property type="protein sequence ID" value="JAE13486.1"/>
    <property type="molecule type" value="Transcribed_RNA"/>
</dbReference>
<sequence length="84" mass="9884">MKIICSATFLLTQYAPFSHISFVACSCVLLLIYFCFTHYGFLEWILYIFSSFVVRCEKYSLFLRSILNLTGIFFKTVSYFFPIV</sequence>
<feature type="transmembrane region" description="Helical" evidence="1">
    <location>
        <begin position="20"/>
        <end position="49"/>
    </location>
</feature>
<dbReference type="PROSITE" id="PS51257">
    <property type="entry name" value="PROKAR_LIPOPROTEIN"/>
    <property type="match status" value="1"/>
</dbReference>
<feature type="transmembrane region" description="Helical" evidence="1">
    <location>
        <begin position="61"/>
        <end position="81"/>
    </location>
</feature>
<protein>
    <submittedName>
        <fullName evidence="2">Uncharacterized protein</fullName>
    </submittedName>
</protein>
<dbReference type="AlphaFoldDB" id="A0A0A9FT48"/>
<reference evidence="2" key="2">
    <citation type="journal article" date="2015" name="Data Brief">
        <title>Shoot transcriptome of the giant reed, Arundo donax.</title>
        <authorList>
            <person name="Barrero R.A."/>
            <person name="Guerrero F.D."/>
            <person name="Moolhuijzen P."/>
            <person name="Goolsby J.A."/>
            <person name="Tidwell J."/>
            <person name="Bellgard S.E."/>
            <person name="Bellgard M.I."/>
        </authorList>
    </citation>
    <scope>NUCLEOTIDE SEQUENCE</scope>
    <source>
        <tissue evidence="2">Shoot tissue taken approximately 20 cm above the soil surface</tissue>
    </source>
</reference>
<keyword evidence="1" id="KW-1133">Transmembrane helix</keyword>
<name>A0A0A9FT48_ARUDO</name>
<evidence type="ECO:0000256" key="1">
    <source>
        <dbReference type="SAM" id="Phobius"/>
    </source>
</evidence>
<keyword evidence="1" id="KW-0472">Membrane</keyword>
<reference evidence="2" key="1">
    <citation type="submission" date="2014-09" db="EMBL/GenBank/DDBJ databases">
        <authorList>
            <person name="Magalhaes I.L.F."/>
            <person name="Oliveira U."/>
            <person name="Santos F.R."/>
            <person name="Vidigal T.H.D.A."/>
            <person name="Brescovit A.D."/>
            <person name="Santos A.J."/>
        </authorList>
    </citation>
    <scope>NUCLEOTIDE SEQUENCE</scope>
    <source>
        <tissue evidence="2">Shoot tissue taken approximately 20 cm above the soil surface</tissue>
    </source>
</reference>